<gene>
    <name evidence="2" type="primary">Nfu_g_1_014646</name>
</gene>
<sequence length="112" mass="12026">MQRQVSSEVPKMMSTTARWHLHHATTSSSGLQDDARAEHTVSDQDPLQCITPGLEMRCGGQTPSSGGNQNRRSASHGKYRTCDTCSVLQAIDCSTGGNDGCGAEDPQVFDDK</sequence>
<proteinExistence type="predicted"/>
<name>A0A1A8JRU9_NOTKU</name>
<reference evidence="2" key="2">
    <citation type="submission" date="2016-06" db="EMBL/GenBank/DDBJ databases">
        <title>The genome of a short-lived fish provides insights into sex chromosome evolution and the genetic control of aging.</title>
        <authorList>
            <person name="Reichwald K."/>
            <person name="Felder M."/>
            <person name="Petzold A."/>
            <person name="Koch P."/>
            <person name="Groth M."/>
            <person name="Platzer M."/>
        </authorList>
    </citation>
    <scope>NUCLEOTIDE SEQUENCE</scope>
    <source>
        <tissue evidence="2">Brain</tissue>
    </source>
</reference>
<organism evidence="2">
    <name type="scientific">Nothobranchius kuhntae</name>
    <name type="common">Beira killifish</name>
    <dbReference type="NCBI Taxonomy" id="321403"/>
    <lineage>
        <taxon>Eukaryota</taxon>
        <taxon>Metazoa</taxon>
        <taxon>Chordata</taxon>
        <taxon>Craniata</taxon>
        <taxon>Vertebrata</taxon>
        <taxon>Euteleostomi</taxon>
        <taxon>Actinopterygii</taxon>
        <taxon>Neopterygii</taxon>
        <taxon>Teleostei</taxon>
        <taxon>Neoteleostei</taxon>
        <taxon>Acanthomorphata</taxon>
        <taxon>Ovalentaria</taxon>
        <taxon>Atherinomorphae</taxon>
        <taxon>Cyprinodontiformes</taxon>
        <taxon>Nothobranchiidae</taxon>
        <taxon>Nothobranchius</taxon>
    </lineage>
</organism>
<reference evidence="2" key="1">
    <citation type="submission" date="2016-05" db="EMBL/GenBank/DDBJ databases">
        <authorList>
            <person name="Lavstsen T."/>
            <person name="Jespersen J.S."/>
        </authorList>
    </citation>
    <scope>NUCLEOTIDE SEQUENCE</scope>
    <source>
        <tissue evidence="2">Brain</tissue>
    </source>
</reference>
<protein>
    <submittedName>
        <fullName evidence="2">Uncharacterized protein</fullName>
    </submittedName>
</protein>
<feature type="compositionally biased region" description="Basic and acidic residues" evidence="1">
    <location>
        <begin position="33"/>
        <end position="42"/>
    </location>
</feature>
<dbReference type="EMBL" id="HAEE01002607">
    <property type="protein sequence ID" value="SBR22627.1"/>
    <property type="molecule type" value="Transcribed_RNA"/>
</dbReference>
<evidence type="ECO:0000313" key="2">
    <source>
        <dbReference type="EMBL" id="SBR22627.1"/>
    </source>
</evidence>
<feature type="compositionally biased region" description="Polar residues" evidence="1">
    <location>
        <begin position="61"/>
        <end position="72"/>
    </location>
</feature>
<feature type="compositionally biased region" description="Polar residues" evidence="1">
    <location>
        <begin position="1"/>
        <end position="17"/>
    </location>
</feature>
<dbReference type="EMBL" id="HAED01018592">
    <property type="protein sequence ID" value="SBR05037.1"/>
    <property type="molecule type" value="Transcribed_RNA"/>
</dbReference>
<feature type="region of interest" description="Disordered" evidence="1">
    <location>
        <begin position="1"/>
        <end position="76"/>
    </location>
</feature>
<dbReference type="AlphaFoldDB" id="A0A1A8JRU9"/>
<accession>A0A1A8JRU9</accession>
<evidence type="ECO:0000256" key="1">
    <source>
        <dbReference type="SAM" id="MobiDB-lite"/>
    </source>
</evidence>